<evidence type="ECO:0000313" key="3">
    <source>
        <dbReference type="EMBL" id="MCG7504356.1"/>
    </source>
</evidence>
<protein>
    <submittedName>
        <fullName evidence="3">Right-handed parallel beta-helix repeat-containing protein</fullName>
    </submittedName>
</protein>
<evidence type="ECO:0000256" key="1">
    <source>
        <dbReference type="SAM" id="SignalP"/>
    </source>
</evidence>
<evidence type="ECO:0000313" key="4">
    <source>
        <dbReference type="Proteomes" id="UP001201701"/>
    </source>
</evidence>
<dbReference type="Gene3D" id="2.160.20.10">
    <property type="entry name" value="Single-stranded right-handed beta-helix, Pectin lyase-like"/>
    <property type="match status" value="1"/>
</dbReference>
<proteinExistence type="predicted"/>
<dbReference type="NCBIfam" id="TIGR03805">
    <property type="entry name" value="beta_helix_1"/>
    <property type="match status" value="1"/>
</dbReference>
<dbReference type="Pfam" id="PF13229">
    <property type="entry name" value="Beta_helix"/>
    <property type="match status" value="1"/>
</dbReference>
<name>A0ABS9QAC5_9HYPH</name>
<dbReference type="SMART" id="SM00710">
    <property type="entry name" value="PbH1"/>
    <property type="match status" value="7"/>
</dbReference>
<sequence length="411" mass="43674">MRLLLARGAVLASGICLGGFASAAELKVEAGDGAAEKLVEVLISAQPGDTVVIGAGRIELTEGLSLDVDDVTVKGAGPDQTVLSLKGQTGSGEGLLVTSNRVVLEDFAVEDAKGDGVKSKGSDQITFRNLRVEWTNGPNEKNGAYGVYPVSSKHVLIDKVTVRGASDAGIYVGQSEDVIVRNSRAEYNVAGIEIENSMRADVYKNVATHNTGGILIFDLPNLPVQGGHDIRVFDNDVVDNDTANFAPKGNTVAMVPKGTGIMVMANRNVHVFGNRLSGNGTTHVLIGAYPKDYDDKNYMFVPRGVFVHGNTYGEGGNAPDGEVGKMITDISGSPVPDIVWDGVTRIPEYLSWVSAENRVYVDEAEGTSFVNLKMLSQLLLPWGWWPDTDIADYKGSLPEPQAVKLPQDGGA</sequence>
<dbReference type="InterPro" id="IPR011050">
    <property type="entry name" value="Pectin_lyase_fold/virulence"/>
</dbReference>
<keyword evidence="1" id="KW-0732">Signal</keyword>
<reference evidence="3 4" key="1">
    <citation type="submission" date="2022-02" db="EMBL/GenBank/DDBJ databases">
        <title>Draft genome sequence of Mezorhizobium retamae strain IRAMC:0171 isolated from Retama raetam nodules.</title>
        <authorList>
            <person name="Bengaied R."/>
            <person name="Sbissi I."/>
            <person name="Huber K."/>
            <person name="Ghodbane F."/>
            <person name="Nouioui I."/>
            <person name="Tarhouni M."/>
            <person name="Gtari M."/>
        </authorList>
    </citation>
    <scope>NUCLEOTIDE SEQUENCE [LARGE SCALE GENOMIC DNA]</scope>
    <source>
        <strain evidence="3 4">IRAMC:0171</strain>
    </source>
</reference>
<feature type="domain" description="Right handed beta helix" evidence="2">
    <location>
        <begin position="91"/>
        <end position="218"/>
    </location>
</feature>
<dbReference type="InterPro" id="IPR039448">
    <property type="entry name" value="Beta_helix"/>
</dbReference>
<dbReference type="Proteomes" id="UP001201701">
    <property type="component" value="Unassembled WGS sequence"/>
</dbReference>
<accession>A0ABS9QAC5</accession>
<dbReference type="EMBL" id="JAKREW010000003">
    <property type="protein sequence ID" value="MCG7504356.1"/>
    <property type="molecule type" value="Genomic_DNA"/>
</dbReference>
<comment type="caution">
    <text evidence="3">The sequence shown here is derived from an EMBL/GenBank/DDBJ whole genome shotgun (WGS) entry which is preliminary data.</text>
</comment>
<dbReference type="InterPro" id="IPR006626">
    <property type="entry name" value="PbH1"/>
</dbReference>
<feature type="chain" id="PRO_5046938971" evidence="1">
    <location>
        <begin position="24"/>
        <end position="411"/>
    </location>
</feature>
<gene>
    <name evidence="3" type="ORF">L4923_04910</name>
</gene>
<evidence type="ECO:0000259" key="2">
    <source>
        <dbReference type="Pfam" id="PF13229"/>
    </source>
</evidence>
<feature type="signal peptide" evidence="1">
    <location>
        <begin position="1"/>
        <end position="23"/>
    </location>
</feature>
<dbReference type="InterPro" id="IPR022442">
    <property type="entry name" value="SO_2930-like_dom"/>
</dbReference>
<dbReference type="InterPro" id="IPR012334">
    <property type="entry name" value="Pectin_lyas_fold"/>
</dbReference>
<dbReference type="RefSeq" id="WP_239362501.1">
    <property type="nucleotide sequence ID" value="NZ_JAKREW010000003.1"/>
</dbReference>
<organism evidence="3 4">
    <name type="scientific">Mesorhizobium retamae</name>
    <dbReference type="NCBI Taxonomy" id="2912854"/>
    <lineage>
        <taxon>Bacteria</taxon>
        <taxon>Pseudomonadati</taxon>
        <taxon>Pseudomonadota</taxon>
        <taxon>Alphaproteobacteria</taxon>
        <taxon>Hyphomicrobiales</taxon>
        <taxon>Phyllobacteriaceae</taxon>
        <taxon>Mesorhizobium</taxon>
    </lineage>
</organism>
<keyword evidence="4" id="KW-1185">Reference proteome</keyword>
<dbReference type="SUPFAM" id="SSF51126">
    <property type="entry name" value="Pectin lyase-like"/>
    <property type="match status" value="1"/>
</dbReference>